<sequence>MWKGKKSGPLAPLGRKREFPIHAVDYELLEPIGDGATTVVRRARCLPHGRSSSSRGSEDHDHDRPPKPSQSVLLVHGGRSPVDRNALHGWRFVLPPDEIVVPQGIRRRELHRVKAGNILLDQDKGVKLSDSGVTASLYDSIINRHGKRKTLVGTPCWMAPEVMEQKDYDFKADIWSFGITALELAIGHAPFSSQPPAKVFLMTLQHATPSLHNTKEMKFSDSFKSMIATCLIKDPTKRPPAKKLLKHPFFRRAR</sequence>
<dbReference type="Pfam" id="PF00069">
    <property type="entry name" value="Pkinase"/>
    <property type="match status" value="1"/>
</dbReference>
<reference evidence="4" key="2">
    <citation type="submission" date="2019-07" db="EMBL/GenBank/DDBJ databases">
        <authorList>
            <person name="Seetharam A."/>
            <person name="Woodhouse M."/>
            <person name="Cannon E."/>
        </authorList>
    </citation>
    <scope>NUCLEOTIDE SEQUENCE [LARGE SCALE GENOMIC DNA]</scope>
    <source>
        <strain evidence="4">cv. B73</strain>
    </source>
</reference>
<evidence type="ECO:0000313" key="5">
    <source>
        <dbReference type="Proteomes" id="UP000007305"/>
    </source>
</evidence>
<keyword evidence="5" id="KW-1185">Reference proteome</keyword>
<dbReference type="InterPro" id="IPR047173">
    <property type="entry name" value="STRAD_A/B-like"/>
</dbReference>
<dbReference type="SUPFAM" id="SSF56112">
    <property type="entry name" value="Protein kinase-like (PK-like)"/>
    <property type="match status" value="1"/>
</dbReference>
<dbReference type="Proteomes" id="UP000007305">
    <property type="component" value="Chromosome 9"/>
</dbReference>
<evidence type="ECO:0000313" key="4">
    <source>
        <dbReference type="EnsemblPlants" id="Zm00001eb371710_P001"/>
    </source>
</evidence>
<evidence type="ECO:0000256" key="1">
    <source>
        <dbReference type="ARBA" id="ARBA00008874"/>
    </source>
</evidence>
<name>A0A804R1C0_MAIZE</name>
<dbReference type="EnsemblPlants" id="Zm00001eb371710_T001">
    <property type="protein sequence ID" value="Zm00001eb371710_P001"/>
    <property type="gene ID" value="Zm00001eb371710"/>
</dbReference>
<dbReference type="GO" id="GO:0005524">
    <property type="term" value="F:ATP binding"/>
    <property type="evidence" value="ECO:0007669"/>
    <property type="project" value="InterPro"/>
</dbReference>
<dbReference type="Gene3D" id="1.10.510.10">
    <property type="entry name" value="Transferase(Phosphotransferase) domain 1"/>
    <property type="match status" value="1"/>
</dbReference>
<reference evidence="4" key="3">
    <citation type="submission" date="2021-05" db="UniProtKB">
        <authorList>
            <consortium name="EnsemblPlants"/>
        </authorList>
    </citation>
    <scope>IDENTIFICATION</scope>
    <source>
        <strain evidence="4">cv. B73</strain>
    </source>
</reference>
<dbReference type="PANTHER" id="PTHR48014">
    <property type="entry name" value="SERINE/THREONINE-PROTEIN KINASE FRAY2"/>
    <property type="match status" value="1"/>
</dbReference>
<comment type="similarity">
    <text evidence="1">Belongs to the protein kinase superfamily. STE Ser/Thr protein kinase family. STE20 subfamily.</text>
</comment>
<dbReference type="PANTHER" id="PTHR48014:SF30">
    <property type="entry name" value="OS02G0179000 PROTEIN"/>
    <property type="match status" value="1"/>
</dbReference>
<feature type="domain" description="Protein kinase" evidence="3">
    <location>
        <begin position="1"/>
        <end position="250"/>
    </location>
</feature>
<dbReference type="GO" id="GO:0004672">
    <property type="term" value="F:protein kinase activity"/>
    <property type="evidence" value="ECO:0007669"/>
    <property type="project" value="InterPro"/>
</dbReference>
<dbReference type="AlphaFoldDB" id="A0A804R1C0"/>
<organism evidence="4 5">
    <name type="scientific">Zea mays</name>
    <name type="common">Maize</name>
    <dbReference type="NCBI Taxonomy" id="4577"/>
    <lineage>
        <taxon>Eukaryota</taxon>
        <taxon>Viridiplantae</taxon>
        <taxon>Streptophyta</taxon>
        <taxon>Embryophyta</taxon>
        <taxon>Tracheophyta</taxon>
        <taxon>Spermatophyta</taxon>
        <taxon>Magnoliopsida</taxon>
        <taxon>Liliopsida</taxon>
        <taxon>Poales</taxon>
        <taxon>Poaceae</taxon>
        <taxon>PACMAD clade</taxon>
        <taxon>Panicoideae</taxon>
        <taxon>Andropogonodae</taxon>
        <taxon>Andropogoneae</taxon>
        <taxon>Tripsacinae</taxon>
        <taxon>Zea</taxon>
    </lineage>
</organism>
<proteinExistence type="inferred from homology"/>
<evidence type="ECO:0000256" key="2">
    <source>
        <dbReference type="SAM" id="MobiDB-lite"/>
    </source>
</evidence>
<dbReference type="InterPro" id="IPR011009">
    <property type="entry name" value="Kinase-like_dom_sf"/>
</dbReference>
<feature type="compositionally biased region" description="Basic and acidic residues" evidence="2">
    <location>
        <begin position="56"/>
        <end position="66"/>
    </location>
</feature>
<dbReference type="InParanoid" id="A0A804R1C0"/>
<evidence type="ECO:0000259" key="3">
    <source>
        <dbReference type="PROSITE" id="PS50011"/>
    </source>
</evidence>
<dbReference type="InterPro" id="IPR000719">
    <property type="entry name" value="Prot_kinase_dom"/>
</dbReference>
<reference evidence="5" key="1">
    <citation type="journal article" date="2009" name="Science">
        <title>The B73 maize genome: complexity, diversity, and dynamics.</title>
        <authorList>
            <person name="Schnable P.S."/>
            <person name="Ware D."/>
            <person name="Fulton R.S."/>
            <person name="Stein J.C."/>
            <person name="Wei F."/>
            <person name="Pasternak S."/>
            <person name="Liang C."/>
            <person name="Zhang J."/>
            <person name="Fulton L."/>
            <person name="Graves T.A."/>
            <person name="Minx P."/>
            <person name="Reily A.D."/>
            <person name="Courtney L."/>
            <person name="Kruchowski S.S."/>
            <person name="Tomlinson C."/>
            <person name="Strong C."/>
            <person name="Delehaunty K."/>
            <person name="Fronick C."/>
            <person name="Courtney B."/>
            <person name="Rock S.M."/>
            <person name="Belter E."/>
            <person name="Du F."/>
            <person name="Kim K."/>
            <person name="Abbott R.M."/>
            <person name="Cotton M."/>
            <person name="Levy A."/>
            <person name="Marchetto P."/>
            <person name="Ochoa K."/>
            <person name="Jackson S.M."/>
            <person name="Gillam B."/>
            <person name="Chen W."/>
            <person name="Yan L."/>
            <person name="Higginbotham J."/>
            <person name="Cardenas M."/>
            <person name="Waligorski J."/>
            <person name="Applebaum E."/>
            <person name="Phelps L."/>
            <person name="Falcone J."/>
            <person name="Kanchi K."/>
            <person name="Thane T."/>
            <person name="Scimone A."/>
            <person name="Thane N."/>
            <person name="Henke J."/>
            <person name="Wang T."/>
            <person name="Ruppert J."/>
            <person name="Shah N."/>
            <person name="Rotter K."/>
            <person name="Hodges J."/>
            <person name="Ingenthron E."/>
            <person name="Cordes M."/>
            <person name="Kohlberg S."/>
            <person name="Sgro J."/>
            <person name="Delgado B."/>
            <person name="Mead K."/>
            <person name="Chinwalla A."/>
            <person name="Leonard S."/>
            <person name="Crouse K."/>
            <person name="Collura K."/>
            <person name="Kudrna D."/>
            <person name="Currie J."/>
            <person name="He R."/>
            <person name="Angelova A."/>
            <person name="Rajasekar S."/>
            <person name="Mueller T."/>
            <person name="Lomeli R."/>
            <person name="Scara G."/>
            <person name="Ko A."/>
            <person name="Delaney K."/>
            <person name="Wissotski M."/>
            <person name="Lopez G."/>
            <person name="Campos D."/>
            <person name="Braidotti M."/>
            <person name="Ashley E."/>
            <person name="Golser W."/>
            <person name="Kim H."/>
            <person name="Lee S."/>
            <person name="Lin J."/>
            <person name="Dujmic Z."/>
            <person name="Kim W."/>
            <person name="Talag J."/>
            <person name="Zuccolo A."/>
            <person name="Fan C."/>
            <person name="Sebastian A."/>
            <person name="Kramer M."/>
            <person name="Spiegel L."/>
            <person name="Nascimento L."/>
            <person name="Zutavern T."/>
            <person name="Miller B."/>
            <person name="Ambroise C."/>
            <person name="Muller S."/>
            <person name="Spooner W."/>
            <person name="Narechania A."/>
            <person name="Ren L."/>
            <person name="Wei S."/>
            <person name="Kumari S."/>
            <person name="Faga B."/>
            <person name="Levy M.J."/>
            <person name="McMahan L."/>
            <person name="Van Buren P."/>
            <person name="Vaughn M.W."/>
            <person name="Ying K."/>
            <person name="Yeh C.-T."/>
            <person name="Emrich S.J."/>
            <person name="Jia Y."/>
            <person name="Kalyanaraman A."/>
            <person name="Hsia A.-P."/>
            <person name="Barbazuk W.B."/>
            <person name="Baucom R.S."/>
            <person name="Brutnell T.P."/>
            <person name="Carpita N.C."/>
            <person name="Chaparro C."/>
            <person name="Chia J.-M."/>
            <person name="Deragon J.-M."/>
            <person name="Estill J.C."/>
            <person name="Fu Y."/>
            <person name="Jeddeloh J.A."/>
            <person name="Han Y."/>
            <person name="Lee H."/>
            <person name="Li P."/>
            <person name="Lisch D.R."/>
            <person name="Liu S."/>
            <person name="Liu Z."/>
            <person name="Nagel D.H."/>
            <person name="McCann M.C."/>
            <person name="SanMiguel P."/>
            <person name="Myers A.M."/>
            <person name="Nettleton D."/>
            <person name="Nguyen J."/>
            <person name="Penning B.W."/>
            <person name="Ponnala L."/>
            <person name="Schneider K.L."/>
            <person name="Schwartz D.C."/>
            <person name="Sharma A."/>
            <person name="Soderlund C."/>
            <person name="Springer N.M."/>
            <person name="Sun Q."/>
            <person name="Wang H."/>
            <person name="Waterman M."/>
            <person name="Westerman R."/>
            <person name="Wolfgruber T.K."/>
            <person name="Yang L."/>
            <person name="Yu Y."/>
            <person name="Zhang L."/>
            <person name="Zhou S."/>
            <person name="Zhu Q."/>
            <person name="Bennetzen J.L."/>
            <person name="Dawe R.K."/>
            <person name="Jiang J."/>
            <person name="Jiang N."/>
            <person name="Presting G.G."/>
            <person name="Wessler S.R."/>
            <person name="Aluru S."/>
            <person name="Martienssen R.A."/>
            <person name="Clifton S.W."/>
            <person name="McCombie W.R."/>
            <person name="Wing R.A."/>
            <person name="Wilson R.K."/>
        </authorList>
    </citation>
    <scope>NUCLEOTIDE SEQUENCE [LARGE SCALE GENOMIC DNA]</scope>
    <source>
        <strain evidence="5">cv. B73</strain>
    </source>
</reference>
<feature type="region of interest" description="Disordered" evidence="2">
    <location>
        <begin position="47"/>
        <end position="78"/>
    </location>
</feature>
<dbReference type="GO" id="GO:0043539">
    <property type="term" value="F:protein serine/threonine kinase activator activity"/>
    <property type="evidence" value="ECO:0007669"/>
    <property type="project" value="InterPro"/>
</dbReference>
<dbReference type="PROSITE" id="PS50011">
    <property type="entry name" value="PROTEIN_KINASE_DOM"/>
    <property type="match status" value="1"/>
</dbReference>
<accession>A0A804R1C0</accession>
<protein>
    <recommendedName>
        <fullName evidence="3">Protein kinase domain-containing protein</fullName>
    </recommendedName>
</protein>
<dbReference type="Gramene" id="Zm00001eb371710_T001">
    <property type="protein sequence ID" value="Zm00001eb371710_P001"/>
    <property type="gene ID" value="Zm00001eb371710"/>
</dbReference>